<protein>
    <recommendedName>
        <fullName evidence="4">Secreted protein</fullName>
    </recommendedName>
</protein>
<reference evidence="3" key="1">
    <citation type="journal article" date="2019" name="Int. J. Syst. Evol. Microbiol.">
        <title>The Global Catalogue of Microorganisms (GCM) 10K type strain sequencing project: providing services to taxonomists for standard genome sequencing and annotation.</title>
        <authorList>
            <consortium name="The Broad Institute Genomics Platform"/>
            <consortium name="The Broad Institute Genome Sequencing Center for Infectious Disease"/>
            <person name="Wu L."/>
            <person name="Ma J."/>
        </authorList>
    </citation>
    <scope>NUCLEOTIDE SEQUENCE [LARGE SCALE GENOMIC DNA]</scope>
    <source>
        <strain evidence="3">JCM 17906</strain>
    </source>
</reference>
<evidence type="ECO:0000313" key="2">
    <source>
        <dbReference type="EMBL" id="GAA4560288.1"/>
    </source>
</evidence>
<evidence type="ECO:0000256" key="1">
    <source>
        <dbReference type="SAM" id="MobiDB-lite"/>
    </source>
</evidence>
<comment type="caution">
    <text evidence="2">The sequence shown here is derived from an EMBL/GenBank/DDBJ whole genome shotgun (WGS) entry which is preliminary data.</text>
</comment>
<feature type="region of interest" description="Disordered" evidence="1">
    <location>
        <begin position="50"/>
        <end position="72"/>
    </location>
</feature>
<organism evidence="2 3">
    <name type="scientific">Pseudonocardia xishanensis</name>
    <dbReference type="NCBI Taxonomy" id="630995"/>
    <lineage>
        <taxon>Bacteria</taxon>
        <taxon>Bacillati</taxon>
        <taxon>Actinomycetota</taxon>
        <taxon>Actinomycetes</taxon>
        <taxon>Pseudonocardiales</taxon>
        <taxon>Pseudonocardiaceae</taxon>
        <taxon>Pseudonocardia</taxon>
    </lineage>
</organism>
<accession>A0ABP8S4L9</accession>
<dbReference type="Proteomes" id="UP001501598">
    <property type="component" value="Unassembled WGS sequence"/>
</dbReference>
<evidence type="ECO:0000313" key="3">
    <source>
        <dbReference type="Proteomes" id="UP001501598"/>
    </source>
</evidence>
<gene>
    <name evidence="2" type="ORF">GCM10023175_69970</name>
</gene>
<keyword evidence="3" id="KW-1185">Reference proteome</keyword>
<name>A0ABP8S4L9_9PSEU</name>
<sequence length="72" mass="7870">MLVVVALVLGFLVWAARRVRRRAGGGSLMNPFDEIWHPIAHHARLTVEVQDELPAPAPLPGDDPPSGSTDHR</sequence>
<evidence type="ECO:0008006" key="4">
    <source>
        <dbReference type="Google" id="ProtNLM"/>
    </source>
</evidence>
<dbReference type="EMBL" id="BAABGT010000122">
    <property type="protein sequence ID" value="GAA4560288.1"/>
    <property type="molecule type" value="Genomic_DNA"/>
</dbReference>
<proteinExistence type="predicted"/>